<dbReference type="InterPro" id="IPR036188">
    <property type="entry name" value="FAD/NAD-bd_sf"/>
</dbReference>
<dbReference type="PANTHER" id="PTHR15944:SF0">
    <property type="entry name" value="PRENYLCYSTEINE LYASE DOMAIN-CONTAINING PROTEIN"/>
    <property type="match status" value="1"/>
</dbReference>
<keyword evidence="7" id="KW-0325">Glycoprotein</keyword>
<dbReference type="Pfam" id="PF07156">
    <property type="entry name" value="Prenylcys_lyase"/>
    <property type="match status" value="2"/>
</dbReference>
<evidence type="ECO:0000259" key="8">
    <source>
        <dbReference type="Pfam" id="PF07156"/>
    </source>
</evidence>
<dbReference type="SUPFAM" id="SSF51905">
    <property type="entry name" value="FAD/NAD(P)-binding domain"/>
    <property type="match status" value="1"/>
</dbReference>
<evidence type="ECO:0000256" key="6">
    <source>
        <dbReference type="ARBA" id="ARBA00023002"/>
    </source>
</evidence>
<feature type="domain" description="Prenylcysteine lyase" evidence="8">
    <location>
        <begin position="185"/>
        <end position="388"/>
    </location>
</feature>
<evidence type="ECO:0000256" key="5">
    <source>
        <dbReference type="ARBA" id="ARBA00022827"/>
    </source>
</evidence>
<name>A0A811NCS8_9POAL</name>
<comment type="cofactor">
    <cofactor evidence="1">
        <name>FAD</name>
        <dbReference type="ChEBI" id="CHEBI:57692"/>
    </cofactor>
</comment>
<dbReference type="InterPro" id="IPR010795">
    <property type="entry name" value="Prenylcys_lyase"/>
</dbReference>
<dbReference type="GO" id="GO:0001735">
    <property type="term" value="F:prenylcysteine oxidase activity"/>
    <property type="evidence" value="ECO:0007669"/>
    <property type="project" value="InterPro"/>
</dbReference>
<organism evidence="9 10">
    <name type="scientific">Miscanthus lutarioriparius</name>
    <dbReference type="NCBI Taxonomy" id="422564"/>
    <lineage>
        <taxon>Eukaryota</taxon>
        <taxon>Viridiplantae</taxon>
        <taxon>Streptophyta</taxon>
        <taxon>Embryophyta</taxon>
        <taxon>Tracheophyta</taxon>
        <taxon>Spermatophyta</taxon>
        <taxon>Magnoliopsida</taxon>
        <taxon>Liliopsida</taxon>
        <taxon>Poales</taxon>
        <taxon>Poaceae</taxon>
        <taxon>PACMAD clade</taxon>
        <taxon>Panicoideae</taxon>
        <taxon>Andropogonodae</taxon>
        <taxon>Andropogoneae</taxon>
        <taxon>Saccharinae</taxon>
        <taxon>Miscanthus</taxon>
    </lineage>
</organism>
<evidence type="ECO:0000256" key="4">
    <source>
        <dbReference type="ARBA" id="ARBA00022729"/>
    </source>
</evidence>
<dbReference type="Gene3D" id="3.50.50.60">
    <property type="entry name" value="FAD/NAD(P)-binding domain"/>
    <property type="match status" value="1"/>
</dbReference>
<dbReference type="Proteomes" id="UP000604825">
    <property type="component" value="Unassembled WGS sequence"/>
</dbReference>
<reference evidence="9" key="1">
    <citation type="submission" date="2020-10" db="EMBL/GenBank/DDBJ databases">
        <authorList>
            <person name="Han B."/>
            <person name="Lu T."/>
            <person name="Zhao Q."/>
            <person name="Huang X."/>
            <person name="Zhao Y."/>
        </authorList>
    </citation>
    <scope>NUCLEOTIDE SEQUENCE</scope>
</reference>
<dbReference type="GO" id="GO:0030327">
    <property type="term" value="P:prenylated protein catabolic process"/>
    <property type="evidence" value="ECO:0007669"/>
    <property type="project" value="TreeGrafter"/>
</dbReference>
<keyword evidence="4" id="KW-0732">Signal</keyword>
<evidence type="ECO:0000256" key="3">
    <source>
        <dbReference type="ARBA" id="ARBA00022630"/>
    </source>
</evidence>
<gene>
    <name evidence="9" type="ORF">NCGR_LOCUS14746</name>
</gene>
<feature type="domain" description="Prenylcysteine lyase" evidence="8">
    <location>
        <begin position="126"/>
        <end position="183"/>
    </location>
</feature>
<evidence type="ECO:0000313" key="10">
    <source>
        <dbReference type="Proteomes" id="UP000604825"/>
    </source>
</evidence>
<comment type="similarity">
    <text evidence="2">Belongs to the prenylcysteine oxidase family.</text>
</comment>
<keyword evidence="6" id="KW-0560">Oxidoreductase</keyword>
<evidence type="ECO:0000256" key="1">
    <source>
        <dbReference type="ARBA" id="ARBA00001974"/>
    </source>
</evidence>
<dbReference type="OrthoDB" id="437369at2759"/>
<keyword evidence="3" id="KW-0285">Flavoprotein</keyword>
<sequence>MMATPPIPPSLPHASADADICIIGGGISGASTAFFLTNYTTSLAGAQLRVFERRHKTLRPLPTSSSWWRRKLHSLLNSLLLLKRYGLSLLKMDKFVQVNSSFSTVIILPPLMSRMHRFALGQPGAEILQRFMLFYNGLESRPVFATVEEMFQWIGLHGLTRRTLEEELFDAGLNTQTIAELVTLAAGLLKTSNATLHIQEGIDSITDAGDYYVLRSNTRSEYKCTVTVVATPLDEVNIMFSPPISIPPRKMQHTHATFVRGLLNPGYFSVNSASNVLELIGTLELPDIPFSCISVLKRYNKDDMACKMFSRAKLDDGLLDQIFSARKETIQINWAAYPHYEALEEFGPIVLDGKQLYYMNTFESATSAIETGAVASENVARLIISRLSLPQRGVEPDAPHIKSFVEQEEEGSQRRHVDL</sequence>
<evidence type="ECO:0000256" key="2">
    <source>
        <dbReference type="ARBA" id="ARBA00009967"/>
    </source>
</evidence>
<accession>A0A811NCS8</accession>
<dbReference type="InterPro" id="IPR017046">
    <property type="entry name" value="Prenylcysteine_Oxase1"/>
</dbReference>
<dbReference type="EMBL" id="CAJGYO010000003">
    <property type="protein sequence ID" value="CAD6221477.1"/>
    <property type="molecule type" value="Genomic_DNA"/>
</dbReference>
<dbReference type="PANTHER" id="PTHR15944">
    <property type="entry name" value="FARNESYLCYSTEINE LYASE"/>
    <property type="match status" value="1"/>
</dbReference>
<comment type="caution">
    <text evidence="9">The sequence shown here is derived from an EMBL/GenBank/DDBJ whole genome shotgun (WGS) entry which is preliminary data.</text>
</comment>
<keyword evidence="10" id="KW-1185">Reference proteome</keyword>
<evidence type="ECO:0000313" key="9">
    <source>
        <dbReference type="EMBL" id="CAD6221477.1"/>
    </source>
</evidence>
<keyword evidence="5" id="KW-0274">FAD</keyword>
<dbReference type="AlphaFoldDB" id="A0A811NCS8"/>
<proteinExistence type="inferred from homology"/>
<dbReference type="GO" id="GO:0030328">
    <property type="term" value="P:prenylcysteine catabolic process"/>
    <property type="evidence" value="ECO:0007669"/>
    <property type="project" value="InterPro"/>
</dbReference>
<protein>
    <recommendedName>
        <fullName evidence="8">Prenylcysteine lyase domain-containing protein</fullName>
    </recommendedName>
</protein>
<evidence type="ECO:0000256" key="7">
    <source>
        <dbReference type="ARBA" id="ARBA00023180"/>
    </source>
</evidence>